<dbReference type="PANTHER" id="PTHR33490">
    <property type="entry name" value="BLR5614 PROTEIN-RELATED"/>
    <property type="match status" value="1"/>
</dbReference>
<keyword evidence="1" id="KW-0812">Transmembrane</keyword>
<name>A0A1F8BGT4_9BACT</name>
<dbReference type="Pfam" id="PF01841">
    <property type="entry name" value="Transglut_core"/>
    <property type="match status" value="1"/>
</dbReference>
<dbReference type="STRING" id="1802519.A2961_01260"/>
<dbReference type="InterPro" id="IPR002931">
    <property type="entry name" value="Transglutaminase-like"/>
</dbReference>
<evidence type="ECO:0000256" key="2">
    <source>
        <dbReference type="SAM" id="SignalP"/>
    </source>
</evidence>
<organism evidence="4 5">
    <name type="scientific">Candidatus Woesebacteria bacterium RIFCSPLOWO2_01_FULL_39_21</name>
    <dbReference type="NCBI Taxonomy" id="1802519"/>
    <lineage>
        <taxon>Bacteria</taxon>
        <taxon>Candidatus Woeseibacteriota</taxon>
    </lineage>
</organism>
<dbReference type="Proteomes" id="UP000177082">
    <property type="component" value="Unassembled WGS sequence"/>
</dbReference>
<evidence type="ECO:0000313" key="4">
    <source>
        <dbReference type="EMBL" id="OGM63150.1"/>
    </source>
</evidence>
<comment type="caution">
    <text evidence="4">The sequence shown here is derived from an EMBL/GenBank/DDBJ whole genome shotgun (WGS) entry which is preliminary data.</text>
</comment>
<feature type="chain" id="PRO_5009535031" description="Transglutaminase-like domain-containing protein" evidence="2">
    <location>
        <begin position="23"/>
        <end position="607"/>
    </location>
</feature>
<keyword evidence="1" id="KW-1133">Transmembrane helix</keyword>
<dbReference type="Gene3D" id="3.10.620.30">
    <property type="match status" value="1"/>
</dbReference>
<keyword evidence="2" id="KW-0732">Signal</keyword>
<dbReference type="SUPFAM" id="SSF54001">
    <property type="entry name" value="Cysteine proteinases"/>
    <property type="match status" value="1"/>
</dbReference>
<accession>A0A1F8BGT4</accession>
<evidence type="ECO:0000256" key="1">
    <source>
        <dbReference type="SAM" id="Phobius"/>
    </source>
</evidence>
<dbReference type="AlphaFoldDB" id="A0A1F8BGT4"/>
<reference evidence="4 5" key="1">
    <citation type="journal article" date="2016" name="Nat. Commun.">
        <title>Thousands of microbial genomes shed light on interconnected biogeochemical processes in an aquifer system.</title>
        <authorList>
            <person name="Anantharaman K."/>
            <person name="Brown C.T."/>
            <person name="Hug L.A."/>
            <person name="Sharon I."/>
            <person name="Castelle C.J."/>
            <person name="Probst A.J."/>
            <person name="Thomas B.C."/>
            <person name="Singh A."/>
            <person name="Wilkins M.J."/>
            <person name="Karaoz U."/>
            <person name="Brodie E.L."/>
            <person name="Williams K.H."/>
            <person name="Hubbard S.S."/>
            <person name="Banfield J.F."/>
        </authorList>
    </citation>
    <scope>NUCLEOTIDE SEQUENCE [LARGE SCALE GENOMIC DNA]</scope>
</reference>
<dbReference type="PANTHER" id="PTHR33490:SF6">
    <property type="entry name" value="SLL1049 PROTEIN"/>
    <property type="match status" value="1"/>
</dbReference>
<dbReference type="EMBL" id="MGHF01000020">
    <property type="protein sequence ID" value="OGM63150.1"/>
    <property type="molecule type" value="Genomic_DNA"/>
</dbReference>
<feature type="signal peptide" evidence="2">
    <location>
        <begin position="1"/>
        <end position="22"/>
    </location>
</feature>
<evidence type="ECO:0000259" key="3">
    <source>
        <dbReference type="SMART" id="SM00460"/>
    </source>
</evidence>
<dbReference type="SMART" id="SM00460">
    <property type="entry name" value="TGc"/>
    <property type="match status" value="1"/>
</dbReference>
<feature type="transmembrane region" description="Helical" evidence="1">
    <location>
        <begin position="573"/>
        <end position="596"/>
    </location>
</feature>
<proteinExistence type="predicted"/>
<sequence>MKKIFLAHLFLLFFIGLKSVFATTDNFKTTASISYLVEENEVTVVNHEITIENLTTEYYADKFSLIVKGTSPQNPKAFENGKSLIILTQKGEDYWVLIIELDKVVGIGKKRSFEIFFETDDFVTKTGSVWEISIPKEEANNVYDVTSVTLLTPSIFGRPAYISPKPTTEQQRENFFAFFFKSQDVPLNGITAAFGDFQVFDFDLSYHLENPLNKESKLDIAIPPDTAFQKVILKSIDPRPKNIYPDEENNWLATFVLDPREKLDIKVVGAVEIYSSADSSFPLPSKEYLEESLLETNLWQVNDSKIQELAGKLKTPKAIYDYVSSFLVYDYSKVRPNVERLGAVAALDNQQKAICTEFTDLFIAIARAAGIPAREVNGFAYSENPVIQPLSLVADVLHAWPEYWDEELGYWKPVDPTWGSTTGGTDYFSKLDLRHFTFVMHGKDPQKPYPPGSYKLGPNPQKDVFVTLATEGLTHTQSVDIVLEPISTRPWTDSKIKISITNTGNTALYSERFQVLFDKTTVNLNMIKFLAPFSTFEKITTVPYSFLGKSTPRVITVILKDQNKSIETYKNEVIVFSLALILFIIILLIFVLFFFVRKTYGKKNSRD</sequence>
<gene>
    <name evidence="4" type="ORF">A2961_01260</name>
</gene>
<protein>
    <recommendedName>
        <fullName evidence="3">Transglutaminase-like domain-containing protein</fullName>
    </recommendedName>
</protein>
<keyword evidence="1" id="KW-0472">Membrane</keyword>
<dbReference type="InterPro" id="IPR038765">
    <property type="entry name" value="Papain-like_cys_pep_sf"/>
</dbReference>
<feature type="domain" description="Transglutaminase-like" evidence="3">
    <location>
        <begin position="347"/>
        <end position="418"/>
    </location>
</feature>
<evidence type="ECO:0000313" key="5">
    <source>
        <dbReference type="Proteomes" id="UP000177082"/>
    </source>
</evidence>